<dbReference type="PROSITE" id="PS51257">
    <property type="entry name" value="PROKAR_LIPOPROTEIN"/>
    <property type="match status" value="1"/>
</dbReference>
<keyword evidence="3" id="KW-0732">Signal</keyword>
<keyword evidence="5" id="KW-0998">Cell outer membrane</keyword>
<evidence type="ECO:0000256" key="5">
    <source>
        <dbReference type="ARBA" id="ARBA00023237"/>
    </source>
</evidence>
<dbReference type="EMBL" id="JACVXB010000008">
    <property type="protein sequence ID" value="MBD0833398.1"/>
    <property type="molecule type" value="Genomic_DNA"/>
</dbReference>
<dbReference type="RefSeq" id="WP_188231182.1">
    <property type="nucleotide sequence ID" value="NZ_JACVXB010000008.1"/>
</dbReference>
<dbReference type="AlphaFoldDB" id="A0A8J6U8S7"/>
<accession>A0A8J6U8S7</accession>
<comment type="similarity">
    <text evidence="2">Belongs to the SusD family.</text>
</comment>
<comment type="subcellular location">
    <subcellularLocation>
        <location evidence="1">Cell outer membrane</location>
    </subcellularLocation>
</comment>
<dbReference type="InterPro" id="IPR011990">
    <property type="entry name" value="TPR-like_helical_dom_sf"/>
</dbReference>
<feature type="domain" description="RagB/SusD" evidence="6">
    <location>
        <begin position="366"/>
        <end position="436"/>
    </location>
</feature>
<reference evidence="8 9" key="1">
    <citation type="submission" date="2020-09" db="EMBL/GenBank/DDBJ databases">
        <title>TT11 complete genome.</title>
        <authorList>
            <person name="Wu Z."/>
        </authorList>
    </citation>
    <scope>NUCLEOTIDE SEQUENCE [LARGE SCALE GENOMIC DNA]</scope>
    <source>
        <strain evidence="8 9">TT11</strain>
    </source>
</reference>
<evidence type="ECO:0000256" key="4">
    <source>
        <dbReference type="ARBA" id="ARBA00023136"/>
    </source>
</evidence>
<dbReference type="Pfam" id="PF14322">
    <property type="entry name" value="SusD-like_3"/>
    <property type="match status" value="1"/>
</dbReference>
<name>A0A8J6U8S7_9FLAO</name>
<comment type="caution">
    <text evidence="8">The sequence shown here is derived from an EMBL/GenBank/DDBJ whole genome shotgun (WGS) entry which is preliminary data.</text>
</comment>
<dbReference type="InterPro" id="IPR012944">
    <property type="entry name" value="SusD_RagB_dom"/>
</dbReference>
<keyword evidence="4" id="KW-0472">Membrane</keyword>
<keyword evidence="9" id="KW-1185">Reference proteome</keyword>
<dbReference type="Gene3D" id="1.25.40.390">
    <property type="match status" value="1"/>
</dbReference>
<evidence type="ECO:0000256" key="1">
    <source>
        <dbReference type="ARBA" id="ARBA00004442"/>
    </source>
</evidence>
<dbReference type="InterPro" id="IPR033985">
    <property type="entry name" value="SusD-like_N"/>
</dbReference>
<dbReference type="GO" id="GO:0009279">
    <property type="term" value="C:cell outer membrane"/>
    <property type="evidence" value="ECO:0007669"/>
    <property type="project" value="UniProtKB-SubCell"/>
</dbReference>
<evidence type="ECO:0000313" key="9">
    <source>
        <dbReference type="Proteomes" id="UP000600588"/>
    </source>
</evidence>
<organism evidence="8 9">
    <name type="scientific">Aestuariibaculum sediminum</name>
    <dbReference type="NCBI Taxonomy" id="2770637"/>
    <lineage>
        <taxon>Bacteria</taxon>
        <taxon>Pseudomonadati</taxon>
        <taxon>Bacteroidota</taxon>
        <taxon>Flavobacteriia</taxon>
        <taxon>Flavobacteriales</taxon>
        <taxon>Flavobacteriaceae</taxon>
    </lineage>
</organism>
<evidence type="ECO:0000256" key="3">
    <source>
        <dbReference type="ARBA" id="ARBA00022729"/>
    </source>
</evidence>
<protein>
    <submittedName>
        <fullName evidence="8">RagB/SusD family nutrient uptake outer membrane protein</fullName>
    </submittedName>
</protein>
<feature type="domain" description="SusD-like N-terminal" evidence="7">
    <location>
        <begin position="20"/>
        <end position="205"/>
    </location>
</feature>
<dbReference type="SUPFAM" id="SSF48452">
    <property type="entry name" value="TPR-like"/>
    <property type="match status" value="1"/>
</dbReference>
<evidence type="ECO:0000259" key="6">
    <source>
        <dbReference type="Pfam" id="PF07980"/>
    </source>
</evidence>
<evidence type="ECO:0000313" key="8">
    <source>
        <dbReference type="EMBL" id="MBD0833398.1"/>
    </source>
</evidence>
<evidence type="ECO:0000256" key="2">
    <source>
        <dbReference type="ARBA" id="ARBA00006275"/>
    </source>
</evidence>
<proteinExistence type="inferred from homology"/>
<gene>
    <name evidence="8" type="ORF">ICJ83_14780</name>
</gene>
<evidence type="ECO:0000259" key="7">
    <source>
        <dbReference type="Pfam" id="PF14322"/>
    </source>
</evidence>
<dbReference type="Proteomes" id="UP000600588">
    <property type="component" value="Unassembled WGS sequence"/>
</dbReference>
<dbReference type="Pfam" id="PF07980">
    <property type="entry name" value="SusD_RagB"/>
    <property type="match status" value="1"/>
</dbReference>
<sequence>MKIRIFQFLLITVLFSSCSDYLDVSPKANVKAEDLFKDESGYNDALVGVYTIMSTKSLYGDVLSYGYLDVLAQYYTSINNNEQHRFINAVDYDYDNITEENRIKPIWSDHYKAIANLNAILEFIDSDSSNFSEGVYEVFKGETLALRAYLHFNLLRLFAQAPVLGTDVEAIPYVDVYGNEPQPASTIAEVLGKIKTDLELARTLMQAYDPYGPNYELIDEATVPRVLEDRQFRMNYFAATALFAKVSLYEGNYEMALKYAQEVIGTADGITVAPVSLFQFSSISDDVLASSETIFGLSISKLSEYSDVYFGIDAASGLKTNFLAINSAIIDQVYTSSGGSVEVRGMNFFGASSGGLRPLAKFEKDNERRMPQFRISELYLLAAEAETDINNAIAYYNAFTANRGIEPQENVSREELDDLIKKEFQKEFIGEGKMFFFNKRKNSETIGILEDVDMVPENYVLPIPAAEYEFGNL</sequence>